<evidence type="ECO:0000256" key="1">
    <source>
        <dbReference type="ARBA" id="ARBA00022679"/>
    </source>
</evidence>
<evidence type="ECO:0000256" key="3">
    <source>
        <dbReference type="ARBA" id="ARBA00022741"/>
    </source>
</evidence>
<organism evidence="5">
    <name type="scientific">bioreactor metagenome</name>
    <dbReference type="NCBI Taxonomy" id="1076179"/>
    <lineage>
        <taxon>unclassified sequences</taxon>
        <taxon>metagenomes</taxon>
        <taxon>ecological metagenomes</taxon>
    </lineage>
</organism>
<dbReference type="EMBL" id="VSSQ01000007">
    <property type="protein sequence ID" value="MPL58650.1"/>
    <property type="molecule type" value="Genomic_DNA"/>
</dbReference>
<dbReference type="GO" id="GO:0051191">
    <property type="term" value="P:prosthetic group biosynthetic process"/>
    <property type="evidence" value="ECO:0007669"/>
    <property type="project" value="InterPro"/>
</dbReference>
<dbReference type="Pfam" id="PF01874">
    <property type="entry name" value="CitG"/>
    <property type="match status" value="1"/>
</dbReference>
<dbReference type="Gene3D" id="1.10.4200.10">
    <property type="entry name" value="Triphosphoribosyl-dephospho-CoA protein"/>
    <property type="match status" value="1"/>
</dbReference>
<dbReference type="NCBIfam" id="TIGR03124">
    <property type="entry name" value="citrate_citX"/>
    <property type="match status" value="1"/>
</dbReference>
<accession>A0A644SVB6</accession>
<evidence type="ECO:0000256" key="2">
    <source>
        <dbReference type="ARBA" id="ARBA00022695"/>
    </source>
</evidence>
<dbReference type="GO" id="GO:0046917">
    <property type="term" value="F:triphosphoribosyl-dephospho-CoA synthase activity"/>
    <property type="evidence" value="ECO:0007669"/>
    <property type="project" value="UniProtKB-EC"/>
</dbReference>
<dbReference type="PANTHER" id="PTHR30201:SF2">
    <property type="entry name" value="2-(5''-TRIPHOSPHORIBOSYL)-3'-DEPHOSPHOCOENZYME-A SYNTHASE"/>
    <property type="match status" value="1"/>
</dbReference>
<evidence type="ECO:0000313" key="5">
    <source>
        <dbReference type="EMBL" id="MPL58650.1"/>
    </source>
</evidence>
<evidence type="ECO:0000256" key="4">
    <source>
        <dbReference type="ARBA" id="ARBA00022840"/>
    </source>
</evidence>
<dbReference type="InterPro" id="IPR002736">
    <property type="entry name" value="CitG"/>
</dbReference>
<keyword evidence="1 5" id="KW-0808">Transferase</keyword>
<sequence>MTIHRLIEACDHKNVTLDDVLAAKEDRHKRQKEMLKKYNSPIISITINMPGPVKDLPVTRQLLDYAVNELKKVLTIYQIGQLYLPTGPEALLAVAGQAQDIKEAAVAVEEAEPFGRLLDVDVFAADGSLISRRQQGQSRGCLVCGQEAVTCMRENKHTAAEVGSAVCLLLTTFKAYLTRNICQTAQKIGCLAIESMLYEAACTPAPGLVDRINSGAHTDMDFFSFMSSTAALSTAMARTAQAGISHDDLLPELLPVLRHIGIEAEREMLQATKGVNTQKGLLFSLGIAAAAAGLLCKQDKPLKAADVLAVIAEITTGIVERELGRAVGRKDGALTAGERLYRDYKITGIRGEMEAGLPAVGAIALPTLRTALEAGLTINAALVDTLLVLMLNADDTTVMHRHDPDKMRCWVRAKVEAVISAGGMATEQGRKMTELLDQEFIAHNVSPGGAADLLAVTWFLYRLETEF</sequence>
<dbReference type="GO" id="GO:0016779">
    <property type="term" value="F:nucleotidyltransferase activity"/>
    <property type="evidence" value="ECO:0007669"/>
    <property type="project" value="UniProtKB-KW"/>
</dbReference>
<dbReference type="Pfam" id="PF03802">
    <property type="entry name" value="CitX"/>
    <property type="match status" value="1"/>
</dbReference>
<reference evidence="5" key="1">
    <citation type="submission" date="2019-08" db="EMBL/GenBank/DDBJ databases">
        <authorList>
            <person name="Kucharzyk K."/>
            <person name="Murdoch R.W."/>
            <person name="Higgins S."/>
            <person name="Loffler F."/>
        </authorList>
    </citation>
    <scope>NUCLEOTIDE SEQUENCE</scope>
</reference>
<comment type="caution">
    <text evidence="5">The sequence shown here is derived from an EMBL/GenBank/DDBJ whole genome shotgun (WGS) entry which is preliminary data.</text>
</comment>
<proteinExistence type="inferred from homology"/>
<dbReference type="InterPro" id="IPR017551">
    <property type="entry name" value="TriPribosyl-deP-CoA_syn_CitG"/>
</dbReference>
<name>A0A644SVB6_9ZZZZ</name>
<protein>
    <submittedName>
        <fullName evidence="5">2-(5''-triphosphoribosyl)-3'-dephosphocoenzyme-A synthase</fullName>
        <ecNumber evidence="5">2.4.2.52</ecNumber>
    </submittedName>
</protein>
<keyword evidence="5" id="KW-0328">Glycosyltransferase</keyword>
<keyword evidence="2" id="KW-0548">Nucleotidyltransferase</keyword>
<keyword evidence="3" id="KW-0547">Nucleotide-binding</keyword>
<dbReference type="EC" id="2.4.2.52" evidence="5"/>
<dbReference type="HAMAP" id="MF_00397">
    <property type="entry name" value="CitG"/>
    <property type="match status" value="1"/>
</dbReference>
<dbReference type="GO" id="GO:0005524">
    <property type="term" value="F:ATP binding"/>
    <property type="evidence" value="ECO:0007669"/>
    <property type="project" value="UniProtKB-KW"/>
</dbReference>
<keyword evidence="4" id="KW-0067">ATP-binding</keyword>
<gene>
    <name evidence="5" type="primary">citG_1</name>
    <name evidence="5" type="ORF">SDC9_04185</name>
</gene>
<dbReference type="PANTHER" id="PTHR30201">
    <property type="entry name" value="TRIPHOSPHORIBOSYL-DEPHOSPHO-COA SYNTHASE"/>
    <property type="match status" value="1"/>
</dbReference>
<dbReference type="InterPro" id="IPR005551">
    <property type="entry name" value="CitX"/>
</dbReference>
<dbReference type="GO" id="GO:0016757">
    <property type="term" value="F:glycosyltransferase activity"/>
    <property type="evidence" value="ECO:0007669"/>
    <property type="project" value="UniProtKB-KW"/>
</dbReference>
<dbReference type="AlphaFoldDB" id="A0A644SVB6"/>
<dbReference type="NCBIfam" id="TIGR03125">
    <property type="entry name" value="citrate_citG"/>
    <property type="match status" value="1"/>
</dbReference>